<reference evidence="2 3" key="1">
    <citation type="submission" date="2019-05" db="EMBL/GenBank/DDBJ databases">
        <title>Streptomyces marianii sp. nov., a novel marine actinomycete from southern coast of India.</title>
        <authorList>
            <person name="Iniyan A.M."/>
            <person name="Wink J."/>
            <person name="Ramprasad E."/>
            <person name="Ramana C.V."/>
            <person name="Bunk B."/>
            <person name="Sproer C."/>
            <person name="Joseph F.-J.R.S."/>
            <person name="Vincent S.G.P."/>
        </authorList>
    </citation>
    <scope>NUCLEOTIDE SEQUENCE [LARGE SCALE GENOMIC DNA]</scope>
    <source>
        <strain evidence="2 3">ICN19</strain>
    </source>
</reference>
<dbReference type="Proteomes" id="UP000305921">
    <property type="component" value="Unassembled WGS sequence"/>
</dbReference>
<keyword evidence="3" id="KW-1185">Reference proteome</keyword>
<protein>
    <submittedName>
        <fullName evidence="2">Uncharacterized protein</fullName>
    </submittedName>
</protein>
<feature type="compositionally biased region" description="Basic and acidic residues" evidence="1">
    <location>
        <begin position="67"/>
        <end position="87"/>
    </location>
</feature>
<dbReference type="EMBL" id="VAWE01000001">
    <property type="protein sequence ID" value="TLQ42188.1"/>
    <property type="molecule type" value="Genomic_DNA"/>
</dbReference>
<feature type="compositionally biased region" description="Pro residues" evidence="1">
    <location>
        <begin position="104"/>
        <end position="122"/>
    </location>
</feature>
<accession>A0A5R9DX54</accession>
<dbReference type="AlphaFoldDB" id="A0A5R9DX54"/>
<feature type="region of interest" description="Disordered" evidence="1">
    <location>
        <begin position="67"/>
        <end position="158"/>
    </location>
</feature>
<organism evidence="2 3">
    <name type="scientific">Streptomyces marianii</name>
    <dbReference type="NCBI Taxonomy" id="1817406"/>
    <lineage>
        <taxon>Bacteria</taxon>
        <taxon>Bacillati</taxon>
        <taxon>Actinomycetota</taxon>
        <taxon>Actinomycetes</taxon>
        <taxon>Kitasatosporales</taxon>
        <taxon>Streptomycetaceae</taxon>
        <taxon>Streptomyces</taxon>
    </lineage>
</organism>
<dbReference type="RefSeq" id="WP_138051596.1">
    <property type="nucleotide sequence ID" value="NZ_VAWE01000001.1"/>
</dbReference>
<gene>
    <name evidence="2" type="ORF">FEF34_02120</name>
</gene>
<name>A0A5R9DX54_9ACTN</name>
<sequence>MAAARENAHWDKRTVWQEMVKSFTKGDFTYEWPLGDGRIYTFFVGGIDFAKVPKRNITGVEFTAQHRELPRATKDSVRTETSARDSDTAFLGGNGAALTDDGPDPTPTDPSDPPTSPGPDPTKPGNGDTGGSGGVTPPANRPDPDGGLATPDRAPRSV</sequence>
<comment type="caution">
    <text evidence="2">The sequence shown here is derived from an EMBL/GenBank/DDBJ whole genome shotgun (WGS) entry which is preliminary data.</text>
</comment>
<proteinExistence type="predicted"/>
<evidence type="ECO:0000313" key="3">
    <source>
        <dbReference type="Proteomes" id="UP000305921"/>
    </source>
</evidence>
<evidence type="ECO:0000313" key="2">
    <source>
        <dbReference type="EMBL" id="TLQ42188.1"/>
    </source>
</evidence>
<dbReference type="OrthoDB" id="4818302at2"/>
<evidence type="ECO:0000256" key="1">
    <source>
        <dbReference type="SAM" id="MobiDB-lite"/>
    </source>
</evidence>